<accession>A0A1D3K814</accession>
<dbReference type="Proteomes" id="UP000245431">
    <property type="component" value="Chromosome PVE_r2"/>
</dbReference>
<dbReference type="EMBL" id="LT599584">
    <property type="protein sequence ID" value="SBW84457.1"/>
    <property type="molecule type" value="Genomic_DNA"/>
</dbReference>
<protein>
    <submittedName>
        <fullName evidence="1">Uncharacterized protein</fullName>
    </submittedName>
</protein>
<reference evidence="2" key="1">
    <citation type="submission" date="2016-07" db="EMBL/GenBank/DDBJ databases">
        <authorList>
            <person name="Florea S."/>
            <person name="Webb J.S."/>
            <person name="Jaromczyk J."/>
            <person name="Schardl C.L."/>
        </authorList>
    </citation>
    <scope>NUCLEOTIDE SEQUENCE [LARGE SCALE GENOMIC DNA]</scope>
    <source>
        <strain evidence="2">1YdBTEX2</strain>
    </source>
</reference>
<dbReference type="AlphaFoldDB" id="A0A1D3K814"/>
<evidence type="ECO:0000313" key="1">
    <source>
        <dbReference type="EMBL" id="SBW84457.1"/>
    </source>
</evidence>
<evidence type="ECO:0000313" key="2">
    <source>
        <dbReference type="Proteomes" id="UP000245431"/>
    </source>
</evidence>
<name>A0A1D3K814_PSEVE</name>
<proteinExistence type="predicted"/>
<sequence length="86" mass="9632">MNNPTSAATFAPKTTPAEVYTNTGSLPYDGDFGRSRSELVAKFVEASEHEHYLRSDWNATNPGGEQAVPDYWDWVMAQIAQDDEDY</sequence>
<organism evidence="1 2">
    <name type="scientific">Pseudomonas veronii 1YdBTEX2</name>
    <dbReference type="NCBI Taxonomy" id="1295141"/>
    <lineage>
        <taxon>Bacteria</taxon>
        <taxon>Pseudomonadati</taxon>
        <taxon>Pseudomonadota</taxon>
        <taxon>Gammaproteobacteria</taxon>
        <taxon>Pseudomonadales</taxon>
        <taxon>Pseudomonadaceae</taxon>
        <taxon>Pseudomonas</taxon>
    </lineage>
</organism>
<gene>
    <name evidence="1" type="ORF">PVE_R2G0431</name>
</gene>